<keyword evidence="2" id="KW-1185">Reference proteome</keyword>
<protein>
    <submittedName>
        <fullName evidence="1">Predicted protein</fullName>
    </submittedName>
</protein>
<dbReference type="EMBL" id="FP929132">
    <property type="protein sequence ID" value="CBX97655.1"/>
    <property type="molecule type" value="Genomic_DNA"/>
</dbReference>
<proteinExistence type="predicted"/>
<reference evidence="2" key="1">
    <citation type="journal article" date="2011" name="Nat. Commun.">
        <title>Effector diversification within compartments of the Leptosphaeria maculans genome affected by Repeat-Induced Point mutations.</title>
        <authorList>
            <person name="Rouxel T."/>
            <person name="Grandaubert J."/>
            <person name="Hane J.K."/>
            <person name="Hoede C."/>
            <person name="van de Wouw A.P."/>
            <person name="Couloux A."/>
            <person name="Dominguez V."/>
            <person name="Anthouard V."/>
            <person name="Bally P."/>
            <person name="Bourras S."/>
            <person name="Cozijnsen A.J."/>
            <person name="Ciuffetti L.M."/>
            <person name="Degrave A."/>
            <person name="Dilmaghani A."/>
            <person name="Duret L."/>
            <person name="Fudal I."/>
            <person name="Goodwin S.B."/>
            <person name="Gout L."/>
            <person name="Glaser N."/>
            <person name="Linglin J."/>
            <person name="Kema G.H.J."/>
            <person name="Lapalu N."/>
            <person name="Lawrence C.B."/>
            <person name="May K."/>
            <person name="Meyer M."/>
            <person name="Ollivier B."/>
            <person name="Poulain J."/>
            <person name="Schoch C.L."/>
            <person name="Simon A."/>
            <person name="Spatafora J.W."/>
            <person name="Stachowiak A."/>
            <person name="Turgeon B.G."/>
            <person name="Tyler B.M."/>
            <person name="Vincent D."/>
            <person name="Weissenbach J."/>
            <person name="Amselem J."/>
            <person name="Quesneville H."/>
            <person name="Oliver R.P."/>
            <person name="Wincker P."/>
            <person name="Balesdent M.-H."/>
            <person name="Howlett B.J."/>
        </authorList>
    </citation>
    <scope>NUCLEOTIDE SEQUENCE [LARGE SCALE GENOMIC DNA]</scope>
    <source>
        <strain evidence="2">JN3 / isolate v23.1.3 / race Av1-4-5-6-7-8</strain>
    </source>
</reference>
<sequence>MMKPRRIVGRTIYRIFSQDFQTHEKALYPANTTDSSLSTSQGSVVWNPGPLRVELHMPRAIKTNN</sequence>
<organism evidence="2">
    <name type="scientific">Leptosphaeria maculans (strain JN3 / isolate v23.1.3 / race Av1-4-5-6-7-8)</name>
    <name type="common">Blackleg fungus</name>
    <name type="synonym">Phoma lingam</name>
    <dbReference type="NCBI Taxonomy" id="985895"/>
    <lineage>
        <taxon>Eukaryota</taxon>
        <taxon>Fungi</taxon>
        <taxon>Dikarya</taxon>
        <taxon>Ascomycota</taxon>
        <taxon>Pezizomycotina</taxon>
        <taxon>Dothideomycetes</taxon>
        <taxon>Pleosporomycetidae</taxon>
        <taxon>Pleosporales</taxon>
        <taxon>Pleosporineae</taxon>
        <taxon>Leptosphaeriaceae</taxon>
        <taxon>Plenodomus</taxon>
        <taxon>Plenodomus lingam/Leptosphaeria maculans species complex</taxon>
    </lineage>
</organism>
<dbReference type="Proteomes" id="UP000002668">
    <property type="component" value="Genome"/>
</dbReference>
<evidence type="ECO:0000313" key="1">
    <source>
        <dbReference type="EMBL" id="CBX97655.1"/>
    </source>
</evidence>
<evidence type="ECO:0000313" key="2">
    <source>
        <dbReference type="Proteomes" id="UP000002668"/>
    </source>
</evidence>
<dbReference type="VEuPathDB" id="FungiDB:LEMA_uP090640.1"/>
<dbReference type="HOGENOM" id="CLU_2850141_0_0_1"/>
<accession>E5A1T8</accession>
<dbReference type="AlphaFoldDB" id="E5A1T8"/>
<gene>
    <name evidence="1" type="ORF">LEMA_uP090640.1</name>
</gene>
<dbReference type="InParanoid" id="E5A1T8"/>
<name>E5A1T8_LEPMJ</name>